<dbReference type="InterPro" id="IPR010264">
    <property type="entry name" value="Self-incomp_S1"/>
</dbReference>
<evidence type="ECO:0000313" key="8">
    <source>
        <dbReference type="Proteomes" id="UP000250235"/>
    </source>
</evidence>
<dbReference type="Proteomes" id="UP000250235">
    <property type="component" value="Unassembled WGS sequence"/>
</dbReference>
<dbReference type="AlphaFoldDB" id="A0A2Z7AIX9"/>
<dbReference type="PANTHER" id="PTHR31232:SF61">
    <property type="entry name" value="S-PROTEIN HOMOLOG"/>
    <property type="match status" value="1"/>
</dbReference>
<dbReference type="GO" id="GO:0060320">
    <property type="term" value="P:rejection of self pollen"/>
    <property type="evidence" value="ECO:0007669"/>
    <property type="project" value="UniProtKB-KW"/>
</dbReference>
<gene>
    <name evidence="7" type="ORF">F511_02933</name>
</gene>
<protein>
    <recommendedName>
        <fullName evidence="6">S-protein homolog</fullName>
    </recommendedName>
</protein>
<keyword evidence="8" id="KW-1185">Reference proteome</keyword>
<dbReference type="OrthoDB" id="1848419at2759"/>
<keyword evidence="4 6" id="KW-0964">Secreted</keyword>
<keyword evidence="5" id="KW-0732">Signal</keyword>
<accession>A0A2Z7AIX9</accession>
<evidence type="ECO:0000256" key="1">
    <source>
        <dbReference type="ARBA" id="ARBA00004613"/>
    </source>
</evidence>
<evidence type="ECO:0000256" key="5">
    <source>
        <dbReference type="ARBA" id="ARBA00022729"/>
    </source>
</evidence>
<dbReference type="EMBL" id="KV014877">
    <property type="protein sequence ID" value="KZV21775.1"/>
    <property type="molecule type" value="Genomic_DNA"/>
</dbReference>
<evidence type="ECO:0000256" key="3">
    <source>
        <dbReference type="ARBA" id="ARBA00022471"/>
    </source>
</evidence>
<keyword evidence="3 6" id="KW-0713">Self-incompatibility</keyword>
<proteinExistence type="inferred from homology"/>
<organism evidence="7 8">
    <name type="scientific">Dorcoceras hygrometricum</name>
    <dbReference type="NCBI Taxonomy" id="472368"/>
    <lineage>
        <taxon>Eukaryota</taxon>
        <taxon>Viridiplantae</taxon>
        <taxon>Streptophyta</taxon>
        <taxon>Embryophyta</taxon>
        <taxon>Tracheophyta</taxon>
        <taxon>Spermatophyta</taxon>
        <taxon>Magnoliopsida</taxon>
        <taxon>eudicotyledons</taxon>
        <taxon>Gunneridae</taxon>
        <taxon>Pentapetalae</taxon>
        <taxon>asterids</taxon>
        <taxon>lamiids</taxon>
        <taxon>Lamiales</taxon>
        <taxon>Gesneriaceae</taxon>
        <taxon>Didymocarpoideae</taxon>
        <taxon>Trichosporeae</taxon>
        <taxon>Loxocarpinae</taxon>
        <taxon>Dorcoceras</taxon>
    </lineage>
</organism>
<evidence type="ECO:0000256" key="2">
    <source>
        <dbReference type="ARBA" id="ARBA00005581"/>
    </source>
</evidence>
<evidence type="ECO:0000256" key="4">
    <source>
        <dbReference type="ARBA" id="ARBA00022525"/>
    </source>
</evidence>
<sequence length="126" mass="14761">MAFEEKKGCTIFGEKYTIYVSNRLPWRDPNPLSAHCASKGWEVFNSTLASNHIIKWTFCNNFMGKSMFFCHFFWGQRDASFEVFNGNTAKKLCYGSVCYWEVRRDGMYLSGSYPPADFKKMQDWKP</sequence>
<reference evidence="7 8" key="1">
    <citation type="journal article" date="2015" name="Proc. Natl. Acad. Sci. U.S.A.">
        <title>The resurrection genome of Boea hygrometrica: A blueprint for survival of dehydration.</title>
        <authorList>
            <person name="Xiao L."/>
            <person name="Yang G."/>
            <person name="Zhang L."/>
            <person name="Yang X."/>
            <person name="Zhao S."/>
            <person name="Ji Z."/>
            <person name="Zhou Q."/>
            <person name="Hu M."/>
            <person name="Wang Y."/>
            <person name="Chen M."/>
            <person name="Xu Y."/>
            <person name="Jin H."/>
            <person name="Xiao X."/>
            <person name="Hu G."/>
            <person name="Bao F."/>
            <person name="Hu Y."/>
            <person name="Wan P."/>
            <person name="Li L."/>
            <person name="Deng X."/>
            <person name="Kuang T."/>
            <person name="Xiang C."/>
            <person name="Zhu J.K."/>
            <person name="Oliver M.J."/>
            <person name="He Y."/>
        </authorList>
    </citation>
    <scope>NUCLEOTIDE SEQUENCE [LARGE SCALE GENOMIC DNA]</scope>
    <source>
        <strain evidence="8">cv. XS01</strain>
    </source>
</reference>
<name>A0A2Z7AIX9_9LAMI</name>
<comment type="similarity">
    <text evidence="2 6">Belongs to the plant self-incompatibility (S1) protein family.</text>
</comment>
<dbReference type="Pfam" id="PF05938">
    <property type="entry name" value="Self-incomp_S1"/>
    <property type="match status" value="1"/>
</dbReference>
<dbReference type="GO" id="GO:0005576">
    <property type="term" value="C:extracellular region"/>
    <property type="evidence" value="ECO:0007669"/>
    <property type="project" value="UniProtKB-SubCell"/>
</dbReference>
<comment type="subcellular location">
    <subcellularLocation>
        <location evidence="1 6">Secreted</location>
    </subcellularLocation>
</comment>
<evidence type="ECO:0000313" key="7">
    <source>
        <dbReference type="EMBL" id="KZV21775.1"/>
    </source>
</evidence>
<evidence type="ECO:0000256" key="6">
    <source>
        <dbReference type="RuleBase" id="RU367044"/>
    </source>
</evidence>
<dbReference type="PANTHER" id="PTHR31232">
    <property type="match status" value="1"/>
</dbReference>